<evidence type="ECO:0000313" key="3">
    <source>
        <dbReference type="EMBL" id="HJD97375.1"/>
    </source>
</evidence>
<reference evidence="3" key="1">
    <citation type="journal article" date="2021" name="PeerJ">
        <title>Extensive microbial diversity within the chicken gut microbiome revealed by metagenomics and culture.</title>
        <authorList>
            <person name="Gilroy R."/>
            <person name="Ravi A."/>
            <person name="Getino M."/>
            <person name="Pursley I."/>
            <person name="Horton D.L."/>
            <person name="Alikhan N.F."/>
            <person name="Baker D."/>
            <person name="Gharbi K."/>
            <person name="Hall N."/>
            <person name="Watson M."/>
            <person name="Adriaenssens E.M."/>
            <person name="Foster-Nyarko E."/>
            <person name="Jarju S."/>
            <person name="Secka A."/>
            <person name="Antonio M."/>
            <person name="Oren A."/>
            <person name="Chaudhuri R.R."/>
            <person name="La Ragione R."/>
            <person name="Hildebrand F."/>
            <person name="Pallen M.J."/>
        </authorList>
    </citation>
    <scope>NUCLEOTIDE SEQUENCE</scope>
    <source>
        <strain evidence="3">ChiGjej2B2-19336</strain>
    </source>
</reference>
<keyword evidence="1" id="KW-0812">Transmembrane</keyword>
<dbReference type="EMBL" id="DYZA01000142">
    <property type="protein sequence ID" value="HJD97375.1"/>
    <property type="molecule type" value="Genomic_DNA"/>
</dbReference>
<dbReference type="AlphaFoldDB" id="A0A921AWW7"/>
<organism evidence="3 4">
    <name type="scientific">Mailhella massiliensis</name>
    <dbReference type="NCBI Taxonomy" id="1903261"/>
    <lineage>
        <taxon>Bacteria</taxon>
        <taxon>Pseudomonadati</taxon>
        <taxon>Thermodesulfobacteriota</taxon>
        <taxon>Desulfovibrionia</taxon>
        <taxon>Desulfovibrionales</taxon>
        <taxon>Desulfovibrionaceae</taxon>
        <taxon>Mailhella</taxon>
    </lineage>
</organism>
<gene>
    <name evidence="3" type="ORF">K8W16_06995</name>
</gene>
<evidence type="ECO:0000256" key="1">
    <source>
        <dbReference type="SAM" id="Phobius"/>
    </source>
</evidence>
<comment type="caution">
    <text evidence="3">The sequence shown here is derived from an EMBL/GenBank/DDBJ whole genome shotgun (WGS) entry which is preliminary data.</text>
</comment>
<dbReference type="Proteomes" id="UP000698963">
    <property type="component" value="Unassembled WGS sequence"/>
</dbReference>
<accession>A0A921AWW7</accession>
<proteinExistence type="predicted"/>
<feature type="domain" description="Zinc-ribbon" evidence="2">
    <location>
        <begin position="3"/>
        <end position="24"/>
    </location>
</feature>
<protein>
    <submittedName>
        <fullName evidence="3">Zinc ribbon domain-containing protein</fullName>
    </submittedName>
</protein>
<dbReference type="Pfam" id="PF13240">
    <property type="entry name" value="Zn_Ribbon_1"/>
    <property type="match status" value="1"/>
</dbReference>
<dbReference type="InterPro" id="IPR026870">
    <property type="entry name" value="Zinc_ribbon_dom"/>
</dbReference>
<keyword evidence="1" id="KW-1133">Transmembrane helix</keyword>
<name>A0A921AWW7_9BACT</name>
<keyword evidence="1" id="KW-0472">Membrane</keyword>
<feature type="transmembrane region" description="Helical" evidence="1">
    <location>
        <begin position="118"/>
        <end position="136"/>
    </location>
</feature>
<evidence type="ECO:0000313" key="4">
    <source>
        <dbReference type="Proteomes" id="UP000698963"/>
    </source>
</evidence>
<dbReference type="RefSeq" id="WP_304122424.1">
    <property type="nucleotide sequence ID" value="NZ_DYZA01000142.1"/>
</dbReference>
<evidence type="ECO:0000259" key="2">
    <source>
        <dbReference type="Pfam" id="PF13240"/>
    </source>
</evidence>
<reference evidence="3" key="2">
    <citation type="submission" date="2021-09" db="EMBL/GenBank/DDBJ databases">
        <authorList>
            <person name="Gilroy R."/>
        </authorList>
    </citation>
    <scope>NUCLEOTIDE SEQUENCE</scope>
    <source>
        <strain evidence="3">ChiGjej2B2-19336</strain>
    </source>
</reference>
<sequence length="137" mass="15053">MLCPNCHAAIPDNSTSCPSCGQPVIHAREVMDAELLDRPGREQRGNFHQRVVFMQSHSSQILPSCQMGIITLALAFAMGLKFGLLACIGFLVFAGIARVITFAVNIQLMMMGRSINPLILQIVSWFCCWSLVAWLAS</sequence>